<proteinExistence type="predicted"/>
<sequence length="126" mass="14225">MTRKNQFWKGMLLGAIAGGTISLLDKHTRSVMRENLQNASSQVSHILRNPGEISKKVKRTAVKIKTTVEQVSEDINYIVGKVDELTELTPQVTDRLKETKNAFSESKETALLEEIIEEDDNDLIKQ</sequence>
<evidence type="ECO:0000313" key="1">
    <source>
        <dbReference type="EMBL" id="MCM2533903.1"/>
    </source>
</evidence>
<gene>
    <name evidence="1" type="ORF">NDK43_17955</name>
</gene>
<dbReference type="EMBL" id="JAMQCR010000001">
    <property type="protein sequence ID" value="MCM2533903.1"/>
    <property type="molecule type" value="Genomic_DNA"/>
</dbReference>
<evidence type="ECO:0000313" key="2">
    <source>
        <dbReference type="Proteomes" id="UP001523262"/>
    </source>
</evidence>
<accession>A0ABT0WEB8</accession>
<comment type="caution">
    <text evidence="1">The sequence shown here is derived from an EMBL/GenBank/DDBJ whole genome shotgun (WGS) entry which is preliminary data.</text>
</comment>
<reference evidence="1 2" key="1">
    <citation type="submission" date="2022-06" db="EMBL/GenBank/DDBJ databases">
        <authorList>
            <person name="Jeon C.O."/>
        </authorList>
    </citation>
    <scope>NUCLEOTIDE SEQUENCE [LARGE SCALE GENOMIC DNA]</scope>
    <source>
        <strain evidence="1 2">KCTC 13943</strain>
    </source>
</reference>
<protein>
    <submittedName>
        <fullName evidence="1">YtxH domain-containing protein</fullName>
    </submittedName>
</protein>
<organism evidence="1 2">
    <name type="scientific">Neobacillus pocheonensis</name>
    <dbReference type="NCBI Taxonomy" id="363869"/>
    <lineage>
        <taxon>Bacteria</taxon>
        <taxon>Bacillati</taxon>
        <taxon>Bacillota</taxon>
        <taxon>Bacilli</taxon>
        <taxon>Bacillales</taxon>
        <taxon>Bacillaceae</taxon>
        <taxon>Neobacillus</taxon>
    </lineage>
</organism>
<name>A0ABT0WEB8_9BACI</name>
<dbReference type="Proteomes" id="UP001523262">
    <property type="component" value="Unassembled WGS sequence"/>
</dbReference>
<keyword evidence="2" id="KW-1185">Reference proteome</keyword>
<dbReference type="Gene3D" id="1.10.287.950">
    <property type="entry name" value="Methyl-accepting chemotaxis protein"/>
    <property type="match status" value="1"/>
</dbReference>